<keyword evidence="6" id="KW-0472">Membrane</keyword>
<keyword evidence="6" id="KW-0636">Prenylation</keyword>
<dbReference type="GO" id="GO:0005886">
    <property type="term" value="C:plasma membrane"/>
    <property type="evidence" value="ECO:0007669"/>
    <property type="project" value="UniProtKB-SubCell"/>
</dbReference>
<dbReference type="InterPro" id="IPR011613">
    <property type="entry name" value="GH15-like"/>
</dbReference>
<dbReference type="PANTHER" id="PTHR10749:SF4">
    <property type="entry name" value="PHOSPHORYLASE B KINASE REGULATORY SUBUNIT ALPHA, SKELETAL MUSCLE ISOFORM"/>
    <property type="match status" value="1"/>
</dbReference>
<comment type="function">
    <text evidence="6">Phosphorylase b kinase catalyzes the phosphorylation of serine in certain substrates, including troponin I.</text>
</comment>
<dbReference type="PANTHER" id="PTHR10749">
    <property type="entry name" value="PHOSPHORYLASE B KINASE REGULATORY SUBUNIT"/>
    <property type="match status" value="1"/>
</dbReference>
<comment type="caution">
    <text evidence="8">The sequence shown here is derived from an EMBL/GenBank/DDBJ whole genome shotgun (WGS) entry which is preliminary data.</text>
</comment>
<feature type="non-terminal residue" evidence="8">
    <location>
        <position position="149"/>
    </location>
</feature>
<protein>
    <recommendedName>
        <fullName evidence="6">Phosphorylase b kinase regulatory subunit</fullName>
    </recommendedName>
</protein>
<reference evidence="8 9" key="1">
    <citation type="submission" date="2019-09" db="EMBL/GenBank/DDBJ databases">
        <title>Bird 10,000 Genomes (B10K) Project - Family phase.</title>
        <authorList>
            <person name="Zhang G."/>
        </authorList>
    </citation>
    <scope>NUCLEOTIDE SEQUENCE [LARGE SCALE GENOMIC DNA]</scope>
    <source>
        <strain evidence="8">B10K-DU-003-16</strain>
        <tissue evidence="8">Mixed tissue sample</tissue>
    </source>
</reference>
<dbReference type="SUPFAM" id="SSF48208">
    <property type="entry name" value="Six-hairpin glycosidases"/>
    <property type="match status" value="1"/>
</dbReference>
<gene>
    <name evidence="8" type="primary">Phka1_0</name>
    <name evidence="8" type="ORF">MIOMAC_R05265</name>
</gene>
<dbReference type="InterPro" id="IPR008928">
    <property type="entry name" value="6-hairpin_glycosidase_sf"/>
</dbReference>
<accession>A0A7K5K6Z3</accession>
<keyword evidence="5 6" id="KW-0112">Calmodulin-binding</keyword>
<dbReference type="UniPathway" id="UPA00163"/>
<feature type="non-terminal residue" evidence="8">
    <location>
        <position position="1"/>
    </location>
</feature>
<organism evidence="8 9">
    <name type="scientific">Mionectes macconnelli</name>
    <name type="common">McConnell's flycatcher</name>
    <dbReference type="NCBI Taxonomy" id="254557"/>
    <lineage>
        <taxon>Eukaryota</taxon>
        <taxon>Metazoa</taxon>
        <taxon>Chordata</taxon>
        <taxon>Craniata</taxon>
        <taxon>Vertebrata</taxon>
        <taxon>Euteleostomi</taxon>
        <taxon>Archelosauria</taxon>
        <taxon>Archosauria</taxon>
        <taxon>Dinosauria</taxon>
        <taxon>Saurischia</taxon>
        <taxon>Theropoda</taxon>
        <taxon>Coelurosauria</taxon>
        <taxon>Aves</taxon>
        <taxon>Neognathae</taxon>
        <taxon>Neoaves</taxon>
        <taxon>Telluraves</taxon>
        <taxon>Australaves</taxon>
        <taxon>Passeriformes</taxon>
        <taxon>Tyrannidae</taxon>
        <taxon>Mionectes</taxon>
    </lineage>
</organism>
<evidence type="ECO:0000256" key="1">
    <source>
        <dbReference type="ARBA" id="ARBA00004342"/>
    </source>
</evidence>
<dbReference type="GO" id="GO:0005516">
    <property type="term" value="F:calmodulin binding"/>
    <property type="evidence" value="ECO:0007669"/>
    <property type="project" value="UniProtKB-KW"/>
</dbReference>
<dbReference type="Proteomes" id="UP000525714">
    <property type="component" value="Unassembled WGS sequence"/>
</dbReference>
<dbReference type="GO" id="GO:0005977">
    <property type="term" value="P:glycogen metabolic process"/>
    <property type="evidence" value="ECO:0007669"/>
    <property type="project" value="UniProtKB-UniPathway"/>
</dbReference>
<keyword evidence="6" id="KW-1003">Cell membrane</keyword>
<keyword evidence="6" id="KW-0119">Carbohydrate metabolism</keyword>
<dbReference type="Pfam" id="PF00723">
    <property type="entry name" value="Glyco_hydro_15"/>
    <property type="match status" value="1"/>
</dbReference>
<keyword evidence="8" id="KW-0418">Kinase</keyword>
<comment type="subcellular location">
    <subcellularLocation>
        <location evidence="1 6">Cell membrane</location>
        <topology evidence="1 6">Lipid-anchor</topology>
        <orientation evidence="1 6">Cytoplasmic side</orientation>
    </subcellularLocation>
</comment>
<feature type="domain" description="GH15-like" evidence="7">
    <location>
        <begin position="3"/>
        <end position="92"/>
    </location>
</feature>
<evidence type="ECO:0000256" key="5">
    <source>
        <dbReference type="ARBA" id="ARBA00022860"/>
    </source>
</evidence>
<evidence type="ECO:0000256" key="4">
    <source>
        <dbReference type="ARBA" id="ARBA00022600"/>
    </source>
</evidence>
<dbReference type="InterPro" id="IPR008734">
    <property type="entry name" value="PHK_A/B_su"/>
</dbReference>
<evidence type="ECO:0000256" key="6">
    <source>
        <dbReference type="RuleBase" id="RU364123"/>
    </source>
</evidence>
<evidence type="ECO:0000313" key="9">
    <source>
        <dbReference type="Proteomes" id="UP000525714"/>
    </source>
</evidence>
<keyword evidence="4 6" id="KW-0321">Glycogen metabolism</keyword>
<comment type="similarity">
    <text evidence="3 6">Belongs to the phosphorylase b kinase regulatory chain family.</text>
</comment>
<name>A0A7K5K6Z3_9TYRA</name>
<evidence type="ECO:0000256" key="3">
    <source>
        <dbReference type="ARBA" id="ARBA00007128"/>
    </source>
</evidence>
<keyword evidence="6" id="KW-0449">Lipoprotein</keyword>
<dbReference type="EMBL" id="VYZC01000353">
    <property type="protein sequence ID" value="NWT01721.1"/>
    <property type="molecule type" value="Genomic_DNA"/>
</dbReference>
<comment type="pathway">
    <text evidence="2 6">Glycan biosynthesis; glycogen metabolism.</text>
</comment>
<evidence type="ECO:0000313" key="8">
    <source>
        <dbReference type="EMBL" id="NWT01721.1"/>
    </source>
</evidence>
<dbReference type="GO" id="GO:0005964">
    <property type="term" value="C:phosphorylase kinase complex"/>
    <property type="evidence" value="ECO:0007669"/>
    <property type="project" value="TreeGrafter"/>
</dbReference>
<sequence length="149" mass="16731">QVQEYREALEGVLIKGKNGVCLVPELYSVPPDKVDEEYRNPHTVDRVPMGKLPHMWGQSLYILGCLMAEGFLAPGEIDPLNRRFATVPKPDVVVQVCILAETEEIKAILKKDGINVETVEDVYPIRVQPARILSHIYARLGELDSLLLQ</sequence>
<proteinExistence type="inferred from homology"/>
<evidence type="ECO:0000259" key="7">
    <source>
        <dbReference type="Pfam" id="PF00723"/>
    </source>
</evidence>
<keyword evidence="8" id="KW-0808">Transferase</keyword>
<evidence type="ECO:0000256" key="2">
    <source>
        <dbReference type="ARBA" id="ARBA00005131"/>
    </source>
</evidence>
<dbReference type="AlphaFoldDB" id="A0A7K5K6Z3"/>
<keyword evidence="9" id="KW-1185">Reference proteome</keyword>
<dbReference type="GO" id="GO:0016301">
    <property type="term" value="F:kinase activity"/>
    <property type="evidence" value="ECO:0007669"/>
    <property type="project" value="UniProtKB-KW"/>
</dbReference>